<dbReference type="EMBL" id="CAADRM010000023">
    <property type="protein sequence ID" value="VFU11893.1"/>
    <property type="molecule type" value="Genomic_DNA"/>
</dbReference>
<evidence type="ECO:0000256" key="2">
    <source>
        <dbReference type="ARBA" id="ARBA00009347"/>
    </source>
</evidence>
<comment type="similarity">
    <text evidence="2">Belongs to the acyl-CoA dehydrogenase family.</text>
</comment>
<dbReference type="GO" id="GO:0016937">
    <property type="term" value="F:short-chain fatty acyl-CoA dehydrogenase activity"/>
    <property type="evidence" value="ECO:0007669"/>
    <property type="project" value="UniProtKB-EC"/>
</dbReference>
<evidence type="ECO:0000259" key="9">
    <source>
        <dbReference type="Pfam" id="PF12806"/>
    </source>
</evidence>
<reference evidence="10" key="1">
    <citation type="submission" date="2019-03" db="EMBL/GenBank/DDBJ databases">
        <authorList>
            <person name="Hao L."/>
        </authorList>
    </citation>
    <scope>NUCLEOTIDE SEQUENCE</scope>
</reference>
<dbReference type="InterPro" id="IPR037069">
    <property type="entry name" value="AcylCoA_DH/ox_N_sf"/>
</dbReference>
<dbReference type="Pfam" id="PF12806">
    <property type="entry name" value="Acyl-CoA_dh_C"/>
    <property type="match status" value="1"/>
</dbReference>
<organism evidence="10">
    <name type="scientific">anaerobic digester metagenome</name>
    <dbReference type="NCBI Taxonomy" id="1263854"/>
    <lineage>
        <taxon>unclassified sequences</taxon>
        <taxon>metagenomes</taxon>
        <taxon>ecological metagenomes</taxon>
    </lineage>
</organism>
<dbReference type="InterPro" id="IPR009075">
    <property type="entry name" value="AcylCo_DH/oxidase_C"/>
</dbReference>
<dbReference type="InterPro" id="IPR052166">
    <property type="entry name" value="Diverse_Acyl-CoA_DH"/>
</dbReference>
<evidence type="ECO:0000259" key="7">
    <source>
        <dbReference type="Pfam" id="PF02770"/>
    </source>
</evidence>
<gene>
    <name evidence="10" type="primary">bcd</name>
    <name evidence="10" type="ORF">SCFA_1190004</name>
</gene>
<dbReference type="Pfam" id="PF02770">
    <property type="entry name" value="Acyl-CoA_dh_M"/>
    <property type="match status" value="1"/>
</dbReference>
<dbReference type="GO" id="GO:0005886">
    <property type="term" value="C:plasma membrane"/>
    <property type="evidence" value="ECO:0007669"/>
    <property type="project" value="TreeGrafter"/>
</dbReference>
<dbReference type="InterPro" id="IPR046373">
    <property type="entry name" value="Acyl-CoA_Oxase/DH_mid-dom_sf"/>
</dbReference>
<dbReference type="GO" id="GO:0050660">
    <property type="term" value="F:flavin adenine dinucleotide binding"/>
    <property type="evidence" value="ECO:0007669"/>
    <property type="project" value="InterPro"/>
</dbReference>
<dbReference type="Gene3D" id="1.20.140.10">
    <property type="entry name" value="Butyryl-CoA Dehydrogenase, subunit A, domain 3"/>
    <property type="match status" value="1"/>
</dbReference>
<keyword evidence="5 10" id="KW-0560">Oxidoreductase</keyword>
<feature type="domain" description="Acetyl-CoA dehydrogenase-like C-terminal" evidence="9">
    <location>
        <begin position="467"/>
        <end position="593"/>
    </location>
</feature>
<accession>A0A485LUY8</accession>
<dbReference type="InterPro" id="IPR025878">
    <property type="entry name" value="Acyl-CoA_dh-like_C_dom"/>
</dbReference>
<feature type="domain" description="Acyl-CoA dehydrogenase/oxidase N-terminal" evidence="8">
    <location>
        <begin position="36"/>
        <end position="156"/>
    </location>
</feature>
<dbReference type="InterPro" id="IPR006091">
    <property type="entry name" value="Acyl-CoA_Oxase/DH_mid-dom"/>
</dbReference>
<evidence type="ECO:0000256" key="5">
    <source>
        <dbReference type="ARBA" id="ARBA00023002"/>
    </source>
</evidence>
<dbReference type="Pfam" id="PF02771">
    <property type="entry name" value="Acyl-CoA_dh_N"/>
    <property type="match status" value="1"/>
</dbReference>
<dbReference type="Gene3D" id="1.10.540.10">
    <property type="entry name" value="Acyl-CoA dehydrogenase/oxidase, N-terminal domain"/>
    <property type="match status" value="1"/>
</dbReference>
<dbReference type="InterPro" id="IPR036250">
    <property type="entry name" value="AcylCo_DH-like_C"/>
</dbReference>
<evidence type="ECO:0000256" key="1">
    <source>
        <dbReference type="ARBA" id="ARBA00001974"/>
    </source>
</evidence>
<protein>
    <submittedName>
        <fullName evidence="10">Acyl-CoA dehydrogenase, short-chain specific</fullName>
        <ecNumber evidence="10">1.3.8.1</ecNumber>
    </submittedName>
</protein>
<dbReference type="AlphaFoldDB" id="A0A485LUY8"/>
<dbReference type="EC" id="1.3.8.1" evidence="10"/>
<feature type="domain" description="Acyl-CoA dehydrogenase/oxidase C-terminal" evidence="6">
    <location>
        <begin position="285"/>
        <end position="448"/>
    </location>
</feature>
<dbReference type="InterPro" id="IPR013786">
    <property type="entry name" value="AcylCoA_DH/ox_N"/>
</dbReference>
<dbReference type="SUPFAM" id="SSF56645">
    <property type="entry name" value="Acyl-CoA dehydrogenase NM domain-like"/>
    <property type="match status" value="1"/>
</dbReference>
<evidence type="ECO:0000313" key="10">
    <source>
        <dbReference type="EMBL" id="VFU11893.1"/>
    </source>
</evidence>
<keyword evidence="4" id="KW-0274">FAD</keyword>
<comment type="cofactor">
    <cofactor evidence="1">
        <name>FAD</name>
        <dbReference type="ChEBI" id="CHEBI:57692"/>
    </cofactor>
</comment>
<dbReference type="PANTHER" id="PTHR42803">
    <property type="entry name" value="ACYL-COA DEHYDROGENASE"/>
    <property type="match status" value="1"/>
</dbReference>
<feature type="domain" description="Acyl-CoA oxidase/dehydrogenase middle" evidence="7">
    <location>
        <begin position="162"/>
        <end position="270"/>
    </location>
</feature>
<dbReference type="InterPro" id="IPR009100">
    <property type="entry name" value="AcylCoA_DH/oxidase_NM_dom_sf"/>
</dbReference>
<dbReference type="SUPFAM" id="SSF47203">
    <property type="entry name" value="Acyl-CoA dehydrogenase C-terminal domain-like"/>
    <property type="match status" value="1"/>
</dbReference>
<evidence type="ECO:0000259" key="8">
    <source>
        <dbReference type="Pfam" id="PF02771"/>
    </source>
</evidence>
<sequence>MDNKLVDLRDARFVLYEQLEIENLCDTEKFGDHSRETFEMIIDTAEKLAVNEFAPVNSEGDEVGCVFENGTVRCPDAFRDPFRKYCEGGWMSLPDVYDVGGQNAPICMYFACHELFYAANHALTVYMGLTHSAAKVIELYGTQEQKRKYMQPLYEGRYSGTMDLTETQAGSDVGAARTKAVRNPDGTFSIVGGKIFISSGENDLTENIVHIVLARIEGDPEGTRGLSCFIVPKYRVNDDGTLGEANDLVCSGVEHKMGIHGSPTSVLNFGDNGMCRGELLGPEQKGIVVMFHMMNEQRVLVGLQGQALGSTAYLHALDFARERKQGGAFGTRDFTQVPIITHPDVRRNLLWMKAYTEGLRALILYTTFCMDMEAASTDGDEKKRWLNLVELLTPITKAYSTDKGFDVCVRAIQVHGGYGFCKEYKVEQFARDCKITAIYEGTNGIQALDLFGRKIRMKQGEAFRTVVEEMKKTIERASGIAALAPYAESVGRSVAALEEITRFLLEKASGEDAYLAYSWATPYLEIFGDVVLGWMFLWQARKAHEAQAGAGGQDKTFYAGKIATAKFYIGSILPAVYGKMDTIRLFDRSFVEMGESIFVS</sequence>
<dbReference type="PANTHER" id="PTHR42803:SF1">
    <property type="entry name" value="BROAD-SPECIFICITY LINEAR ACYL-COA DEHYDROGENASE FADE5"/>
    <property type="match status" value="1"/>
</dbReference>
<proteinExistence type="inferred from homology"/>
<name>A0A485LUY8_9ZZZZ</name>
<evidence type="ECO:0000259" key="6">
    <source>
        <dbReference type="Pfam" id="PF00441"/>
    </source>
</evidence>
<evidence type="ECO:0000256" key="3">
    <source>
        <dbReference type="ARBA" id="ARBA00022630"/>
    </source>
</evidence>
<evidence type="ECO:0000256" key="4">
    <source>
        <dbReference type="ARBA" id="ARBA00022827"/>
    </source>
</evidence>
<keyword evidence="3" id="KW-0285">Flavoprotein</keyword>
<dbReference type="Pfam" id="PF00441">
    <property type="entry name" value="Acyl-CoA_dh_1"/>
    <property type="match status" value="1"/>
</dbReference>
<dbReference type="Gene3D" id="2.40.110.10">
    <property type="entry name" value="Butyryl-CoA Dehydrogenase, subunit A, domain 2"/>
    <property type="match status" value="1"/>
</dbReference>